<dbReference type="EMBL" id="AEQN01000007">
    <property type="protein sequence ID" value="EFV02446.1"/>
    <property type="molecule type" value="Genomic_DNA"/>
</dbReference>
<keyword evidence="2" id="KW-1185">Reference proteome</keyword>
<protein>
    <submittedName>
        <fullName evidence="1">Uncharacterized protein</fullName>
    </submittedName>
</protein>
<comment type="caution">
    <text evidence="1">The sequence shown here is derived from an EMBL/GenBank/DDBJ whole genome shotgun (WGS) entry which is preliminary data.</text>
</comment>
<dbReference type="AlphaFoldDB" id="E6MEC1"/>
<name>E6MEC1_9FIRM</name>
<organism evidence="1 2">
    <name type="scientific">Pseudoramibacter alactolyticus ATCC 23263</name>
    <dbReference type="NCBI Taxonomy" id="887929"/>
    <lineage>
        <taxon>Bacteria</taxon>
        <taxon>Bacillati</taxon>
        <taxon>Bacillota</taxon>
        <taxon>Clostridia</taxon>
        <taxon>Eubacteriales</taxon>
        <taxon>Eubacteriaceae</taxon>
        <taxon>Pseudoramibacter</taxon>
    </lineage>
</organism>
<proteinExistence type="predicted"/>
<reference evidence="1 2" key="1">
    <citation type="submission" date="2010-12" db="EMBL/GenBank/DDBJ databases">
        <authorList>
            <person name="Muzny D."/>
            <person name="Qin X."/>
            <person name="Deng J."/>
            <person name="Jiang H."/>
            <person name="Liu Y."/>
            <person name="Qu J."/>
            <person name="Song X.-Z."/>
            <person name="Zhang L."/>
            <person name="Thornton R."/>
            <person name="Coyle M."/>
            <person name="Francisco L."/>
            <person name="Jackson L."/>
            <person name="Javaid M."/>
            <person name="Korchina V."/>
            <person name="Kovar C."/>
            <person name="Mata R."/>
            <person name="Mathew T."/>
            <person name="Ngo R."/>
            <person name="Nguyen L."/>
            <person name="Nguyen N."/>
            <person name="Okwuonu G."/>
            <person name="Ongeri F."/>
            <person name="Pham C."/>
            <person name="Simmons D."/>
            <person name="Wilczek-Boney K."/>
            <person name="Hale W."/>
            <person name="Jakkamsetti A."/>
            <person name="Pham P."/>
            <person name="Ruth R."/>
            <person name="San Lucas F."/>
            <person name="Warren J."/>
            <person name="Zhang J."/>
            <person name="Zhao Z."/>
            <person name="Zhou C."/>
            <person name="Zhu D."/>
            <person name="Lee S."/>
            <person name="Bess C."/>
            <person name="Blankenburg K."/>
            <person name="Forbes L."/>
            <person name="Fu Q."/>
            <person name="Gubbala S."/>
            <person name="Hirani K."/>
            <person name="Jayaseelan J.C."/>
            <person name="Lara F."/>
            <person name="Munidasa M."/>
            <person name="Palculict T."/>
            <person name="Patil S."/>
            <person name="Pu L.-L."/>
            <person name="Saada N."/>
            <person name="Tang L."/>
            <person name="Weissenberger G."/>
            <person name="Zhu Y."/>
            <person name="Hemphill L."/>
            <person name="Shang Y."/>
            <person name="Youmans B."/>
            <person name="Ayvaz T."/>
            <person name="Ross M."/>
            <person name="Santibanez J."/>
            <person name="Aqrawi P."/>
            <person name="Gross S."/>
            <person name="Joshi V."/>
            <person name="Fowler G."/>
            <person name="Nazareth L."/>
            <person name="Reid J."/>
            <person name="Worley K."/>
            <person name="Petrosino J."/>
            <person name="Highlander S."/>
            <person name="Gibbs R."/>
        </authorList>
    </citation>
    <scope>NUCLEOTIDE SEQUENCE [LARGE SCALE GENOMIC DNA]</scope>
    <source>
        <strain evidence="1 2">ATCC 23263</strain>
    </source>
</reference>
<dbReference type="HOGENOM" id="CLU_3315480_0_0_9"/>
<gene>
    <name evidence="1" type="ORF">HMP0721_0354</name>
</gene>
<sequence length="39" mass="4432">MLRIINKFLFFACLLGKGAYHNATAILLKFNCLQTFLSP</sequence>
<evidence type="ECO:0000313" key="1">
    <source>
        <dbReference type="EMBL" id="EFV02446.1"/>
    </source>
</evidence>
<dbReference type="Proteomes" id="UP000004754">
    <property type="component" value="Unassembled WGS sequence"/>
</dbReference>
<evidence type="ECO:0000313" key="2">
    <source>
        <dbReference type="Proteomes" id="UP000004754"/>
    </source>
</evidence>
<accession>E6MEC1</accession>